<keyword evidence="2" id="KW-1185">Reference proteome</keyword>
<dbReference type="Proteomes" id="UP001642484">
    <property type="component" value="Unassembled WGS sequence"/>
</dbReference>
<proteinExistence type="predicted"/>
<sequence>MLASPDSPGFPALCSAAQSVEHSVREMVTKYFPLNSREYHRSADEYATYLILLEGLFRSLERSAPSMRLLPALHSTLRVHDHREAVRLRDFVRRFVKHLLERHHAAQETLKALLRIFLDQSLDDRLTENIRFAIMEKLALPLLWDLVASPQSCKECWLAHWSLLVQHADPDVSFAQLRMRDVEALNLKVQEMAGIYGMIEVLFVRTAPDQLKEQIMPELQSSPSRDIILIAKRALKKPTGWERVALPSLRRCQLRIYAALSAAIGATQTKQEMYTGWLFEKVLWDETMIEPWEGASGASIALDTLKPESNYNSFPRPGYSFAYLSAAVPGRTPAARARAARGAEESTLLGAGLWAATPATQAPMTQTSLRFAGGLGTLGRAAAAKASQELTLMLPEKQRRQLATASKGTASQVISLVVTGSSDGLTQGEGVPLPPGEEGQALRLQAVLAGRRLSGVAGETDRGATWQTEWLEHDEVIFPDGPTNDCALTLFLVLLRTLDVLTERFGVPSGANHLSGSWLQSLLAIVDKASTDFRLRILLLKVFIHRADVMQPVLYGRNVEIFRFLLSMLLDPRFGAEKRFHYLARDVVSTLLVPKLDSEVQADGLFRPKPFVEMDKGMPLLHRGSHRCLGSSMEHLGHLWGRFLRKAPRTSSQMSSVFVPNACEGNCVIRSRSSVGTISRRRSQFAKANLECMKGCETNSRNHLDGLCEGVPRWAHASSMHCICVEQPDGPKL</sequence>
<dbReference type="EMBL" id="CAXAMN010022940">
    <property type="protein sequence ID" value="CAK9073908.1"/>
    <property type="molecule type" value="Genomic_DNA"/>
</dbReference>
<protein>
    <submittedName>
        <fullName evidence="1">Uncharacterized protein</fullName>
    </submittedName>
</protein>
<gene>
    <name evidence="1" type="ORF">CCMP2556_LOCUS36416</name>
</gene>
<name>A0ABP0PE71_9DINO</name>
<comment type="caution">
    <text evidence="1">The sequence shown here is derived from an EMBL/GenBank/DDBJ whole genome shotgun (WGS) entry which is preliminary data.</text>
</comment>
<evidence type="ECO:0000313" key="2">
    <source>
        <dbReference type="Proteomes" id="UP001642484"/>
    </source>
</evidence>
<organism evidence="1 2">
    <name type="scientific">Durusdinium trenchii</name>
    <dbReference type="NCBI Taxonomy" id="1381693"/>
    <lineage>
        <taxon>Eukaryota</taxon>
        <taxon>Sar</taxon>
        <taxon>Alveolata</taxon>
        <taxon>Dinophyceae</taxon>
        <taxon>Suessiales</taxon>
        <taxon>Symbiodiniaceae</taxon>
        <taxon>Durusdinium</taxon>
    </lineage>
</organism>
<evidence type="ECO:0000313" key="1">
    <source>
        <dbReference type="EMBL" id="CAK9073908.1"/>
    </source>
</evidence>
<accession>A0ABP0PE71</accession>
<reference evidence="1 2" key="1">
    <citation type="submission" date="2024-02" db="EMBL/GenBank/DDBJ databases">
        <authorList>
            <person name="Chen Y."/>
            <person name="Shah S."/>
            <person name="Dougan E. K."/>
            <person name="Thang M."/>
            <person name="Chan C."/>
        </authorList>
    </citation>
    <scope>NUCLEOTIDE SEQUENCE [LARGE SCALE GENOMIC DNA]</scope>
</reference>